<gene>
    <name evidence="4" type="ORF">CYNAS_LOCUS1275</name>
</gene>
<keyword evidence="3" id="KW-0732">Signal</keyword>
<feature type="region of interest" description="Disordered" evidence="1">
    <location>
        <begin position="126"/>
        <end position="150"/>
    </location>
</feature>
<feature type="region of interest" description="Disordered" evidence="1">
    <location>
        <begin position="295"/>
        <end position="353"/>
    </location>
</feature>
<keyword evidence="2" id="KW-0812">Transmembrane</keyword>
<feature type="compositionally biased region" description="Acidic residues" evidence="1">
    <location>
        <begin position="136"/>
        <end position="146"/>
    </location>
</feature>
<keyword evidence="2" id="KW-1133">Transmembrane helix</keyword>
<feature type="signal peptide" evidence="3">
    <location>
        <begin position="1"/>
        <end position="18"/>
    </location>
</feature>
<evidence type="ECO:0000256" key="2">
    <source>
        <dbReference type="SAM" id="Phobius"/>
    </source>
</evidence>
<evidence type="ECO:0000256" key="1">
    <source>
        <dbReference type="SAM" id="MobiDB-lite"/>
    </source>
</evidence>
<keyword evidence="2" id="KW-0472">Membrane</keyword>
<proteinExistence type="predicted"/>
<name>A0AA36DNJ9_CYLNA</name>
<dbReference type="AlphaFoldDB" id="A0AA36DNJ9"/>
<feature type="chain" id="PRO_5041334369" evidence="3">
    <location>
        <begin position="19"/>
        <end position="431"/>
    </location>
</feature>
<feature type="compositionally biased region" description="Basic and acidic residues" evidence="1">
    <location>
        <begin position="126"/>
        <end position="135"/>
    </location>
</feature>
<evidence type="ECO:0000256" key="3">
    <source>
        <dbReference type="SAM" id="SignalP"/>
    </source>
</evidence>
<organism evidence="4 5">
    <name type="scientific">Cylicocyclus nassatus</name>
    <name type="common">Nematode worm</name>
    <dbReference type="NCBI Taxonomy" id="53992"/>
    <lineage>
        <taxon>Eukaryota</taxon>
        <taxon>Metazoa</taxon>
        <taxon>Ecdysozoa</taxon>
        <taxon>Nematoda</taxon>
        <taxon>Chromadorea</taxon>
        <taxon>Rhabditida</taxon>
        <taxon>Rhabditina</taxon>
        <taxon>Rhabditomorpha</taxon>
        <taxon>Strongyloidea</taxon>
        <taxon>Strongylidae</taxon>
        <taxon>Cylicocyclus</taxon>
    </lineage>
</organism>
<feature type="compositionally biased region" description="Low complexity" evidence="1">
    <location>
        <begin position="340"/>
        <end position="350"/>
    </location>
</feature>
<reference evidence="4" key="1">
    <citation type="submission" date="2023-07" db="EMBL/GenBank/DDBJ databases">
        <authorList>
            <consortium name="CYATHOMIX"/>
        </authorList>
    </citation>
    <scope>NUCLEOTIDE SEQUENCE</scope>
    <source>
        <strain evidence="4">N/A</strain>
    </source>
</reference>
<sequence length="431" mass="49492">MMISFKIMLTICPLLVDSLKCYVGEHGEPLDEVEVDPKKKMCRFAPRNFCVSNREQTKYTIEDYDKSLVNTCRTYGKMENYCYCAKELCNGHYAMLKQMFIKTTNASGDTRECILKYMSQFLNYEDERERRRKEEEGEETTDEAPPEEFVSTDELNSLTTPVSTGAETIKCYEGVFGGELKIVEVNSKKHMCRYEPRNICEPYKDSKYGTAPYDPAYENKCREVEKWPYCYCTTDLCNGNYNFMKDLWSKSEIEDERVHECVNTYFINMIKSFQNASHYQEEVAKMTTIEYEPDEENFNGASKDNSESEAESTEPGPGQSEAGAVPQEPEPGSESKSEEGQTTSTTSSGELVVIRDDKADKNLDVQGKEFDASKKGPKKRKYNWSWFIILAVIAGILVFIVIPVLLVLIALKYRRVNRAAHRGKKAPRMKY</sequence>
<protein>
    <submittedName>
        <fullName evidence="4">Uncharacterized protein</fullName>
    </submittedName>
</protein>
<feature type="transmembrane region" description="Helical" evidence="2">
    <location>
        <begin position="384"/>
        <end position="411"/>
    </location>
</feature>
<comment type="caution">
    <text evidence="4">The sequence shown here is derived from an EMBL/GenBank/DDBJ whole genome shotgun (WGS) entry which is preliminary data.</text>
</comment>
<dbReference type="EMBL" id="CATQJL010000001">
    <property type="protein sequence ID" value="CAJ0589292.1"/>
    <property type="molecule type" value="Genomic_DNA"/>
</dbReference>
<evidence type="ECO:0000313" key="5">
    <source>
        <dbReference type="Proteomes" id="UP001176961"/>
    </source>
</evidence>
<dbReference type="Proteomes" id="UP001176961">
    <property type="component" value="Unassembled WGS sequence"/>
</dbReference>
<accession>A0AA36DNJ9</accession>
<evidence type="ECO:0000313" key="4">
    <source>
        <dbReference type="EMBL" id="CAJ0589292.1"/>
    </source>
</evidence>
<keyword evidence="5" id="KW-1185">Reference proteome</keyword>